<dbReference type="Pfam" id="PF13432">
    <property type="entry name" value="TPR_16"/>
    <property type="match status" value="1"/>
</dbReference>
<dbReference type="AlphaFoldDB" id="A0A0F0HEE5"/>
<sequence length="269" mass="29820">MIAHSDAQGFDRHTWQMVWTAFVLIDRIGPWRDWVWALGAAERAAARSREHGCAARLTYFEGVATARLGNYELAQRRFAASQRVYAELGDVPGQVRVLIGVAWTWILLDRPRDSLKVAQAALKLQRGDAGATAELIAEALRQVAEGFLAAGEYEKALECCAEMETLLKGVEVHSYGSGHDALTKGAILVRLGEFNEAIEVLASAIRHFNQFGSWSDIAGVQRWLGEAYEQAGDLTAARRTWFEALATLEYHQHPFAEKVRAKLAALPEN</sequence>
<protein>
    <recommendedName>
        <fullName evidence="3">MalT-like TPR region domain-containing protein</fullName>
    </recommendedName>
</protein>
<evidence type="ECO:0008006" key="3">
    <source>
        <dbReference type="Google" id="ProtNLM"/>
    </source>
</evidence>
<name>A0A0F0HEE5_LENAE</name>
<dbReference type="Proteomes" id="UP000033393">
    <property type="component" value="Unassembled WGS sequence"/>
</dbReference>
<reference evidence="1 2" key="1">
    <citation type="submission" date="2015-02" db="EMBL/GenBank/DDBJ databases">
        <authorList>
            <person name="Ju K.-S."/>
            <person name="Doroghazi J.R."/>
            <person name="Metcalf W."/>
        </authorList>
    </citation>
    <scope>NUCLEOTIDE SEQUENCE [LARGE SCALE GENOMIC DNA]</scope>
    <source>
        <strain evidence="1 2">NRRL B-16140</strain>
    </source>
</reference>
<comment type="caution">
    <text evidence="1">The sequence shown here is derived from an EMBL/GenBank/DDBJ whole genome shotgun (WGS) entry which is preliminary data.</text>
</comment>
<dbReference type="OrthoDB" id="581105at2"/>
<dbReference type="SUPFAM" id="SSF48452">
    <property type="entry name" value="TPR-like"/>
    <property type="match status" value="1"/>
</dbReference>
<organism evidence="1 2">
    <name type="scientific">Lentzea aerocolonigenes</name>
    <name type="common">Lechevalieria aerocolonigenes</name>
    <name type="synonym">Saccharothrix aerocolonigenes</name>
    <dbReference type="NCBI Taxonomy" id="68170"/>
    <lineage>
        <taxon>Bacteria</taxon>
        <taxon>Bacillati</taxon>
        <taxon>Actinomycetota</taxon>
        <taxon>Actinomycetes</taxon>
        <taxon>Pseudonocardiales</taxon>
        <taxon>Pseudonocardiaceae</taxon>
        <taxon>Lentzea</taxon>
    </lineage>
</organism>
<dbReference type="Gene3D" id="1.25.40.10">
    <property type="entry name" value="Tetratricopeptide repeat domain"/>
    <property type="match status" value="2"/>
</dbReference>
<evidence type="ECO:0000313" key="2">
    <source>
        <dbReference type="Proteomes" id="UP000033393"/>
    </source>
</evidence>
<accession>A0A0F0HEE5</accession>
<proteinExistence type="predicted"/>
<dbReference type="InterPro" id="IPR011990">
    <property type="entry name" value="TPR-like_helical_dom_sf"/>
</dbReference>
<dbReference type="RefSeq" id="WP_156212701.1">
    <property type="nucleotide sequence ID" value="NZ_JYJG01000009.1"/>
</dbReference>
<keyword evidence="2" id="KW-1185">Reference proteome</keyword>
<gene>
    <name evidence="1" type="ORF">UK23_03290</name>
</gene>
<evidence type="ECO:0000313" key="1">
    <source>
        <dbReference type="EMBL" id="KJK52697.1"/>
    </source>
</evidence>
<dbReference type="PATRIC" id="fig|68170.10.peg.3834"/>
<dbReference type="EMBL" id="JYJG01000009">
    <property type="protein sequence ID" value="KJK52697.1"/>
    <property type="molecule type" value="Genomic_DNA"/>
</dbReference>